<dbReference type="OrthoDB" id="7878548at2759"/>
<dbReference type="OMA" id="PAIKMIY"/>
<reference evidence="2" key="1">
    <citation type="submission" date="2025-08" db="UniProtKB">
        <authorList>
            <consortium name="RefSeq"/>
        </authorList>
    </citation>
    <scope>IDENTIFICATION</scope>
    <source>
        <strain evidence="2">15085-1641.00</strain>
        <tissue evidence="2">Whole body</tissue>
    </source>
</reference>
<accession>A0A6J2SY54</accession>
<proteinExistence type="predicted"/>
<sequence>MTSSHGQNFMELSAFVKYSTDVENKFERNQIKSNQYGVSIKMTNVVCISYNKSWVVVNHCRLKAVQRNKTIFNADLEIIHPANEIDMRVQVQKKANGYKPWLFDITIDGCKYLRKPNNPAIKIIYGIFKEFSTINHTCPYVGHQGVAGFYPTIDKFPNPLPSGDYFLILTFILSKQRIKATDPIY</sequence>
<keyword evidence="1" id="KW-1185">Reference proteome</keyword>
<gene>
    <name evidence="2" type="primary">LOC115483355</name>
</gene>
<dbReference type="SMART" id="SM00697">
    <property type="entry name" value="DM8"/>
    <property type="match status" value="1"/>
</dbReference>
<dbReference type="PANTHER" id="PTHR20898:SF0">
    <property type="entry name" value="DAEDALUS ON 3-RELATED"/>
    <property type="match status" value="1"/>
</dbReference>
<evidence type="ECO:0000313" key="1">
    <source>
        <dbReference type="Proteomes" id="UP000504633"/>
    </source>
</evidence>
<dbReference type="InterPro" id="IPR010512">
    <property type="entry name" value="DUF1091"/>
</dbReference>
<organism evidence="1 2">
    <name type="scientific">Drosophila hydei</name>
    <name type="common">Fruit fly</name>
    <dbReference type="NCBI Taxonomy" id="7224"/>
    <lineage>
        <taxon>Eukaryota</taxon>
        <taxon>Metazoa</taxon>
        <taxon>Ecdysozoa</taxon>
        <taxon>Arthropoda</taxon>
        <taxon>Hexapoda</taxon>
        <taxon>Insecta</taxon>
        <taxon>Pterygota</taxon>
        <taxon>Neoptera</taxon>
        <taxon>Endopterygota</taxon>
        <taxon>Diptera</taxon>
        <taxon>Brachycera</taxon>
        <taxon>Muscomorpha</taxon>
        <taxon>Ephydroidea</taxon>
        <taxon>Drosophilidae</taxon>
        <taxon>Drosophila</taxon>
    </lineage>
</organism>
<dbReference type="RefSeq" id="XP_030080829.1">
    <property type="nucleotide sequence ID" value="XM_030224969.1"/>
</dbReference>
<dbReference type="AlphaFoldDB" id="A0A6J2SY54"/>
<dbReference type="Pfam" id="PF06477">
    <property type="entry name" value="DUF1091"/>
    <property type="match status" value="1"/>
</dbReference>
<name>A0A6J2SY54_DROHY</name>
<dbReference type="GeneID" id="115483355"/>
<protein>
    <submittedName>
        <fullName evidence="2">Uncharacterized protein LOC115483355</fullName>
    </submittedName>
</protein>
<dbReference type="PANTHER" id="PTHR20898">
    <property type="entry name" value="DAEDALUS ON 3-RELATED-RELATED"/>
    <property type="match status" value="1"/>
</dbReference>
<dbReference type="KEGG" id="dhe:115483355"/>
<evidence type="ECO:0000313" key="2">
    <source>
        <dbReference type="RefSeq" id="XP_030080829.1"/>
    </source>
</evidence>
<dbReference type="Proteomes" id="UP000504633">
    <property type="component" value="Unplaced"/>
</dbReference>